<evidence type="ECO:0000256" key="5">
    <source>
        <dbReference type="ARBA" id="ARBA00022989"/>
    </source>
</evidence>
<dbReference type="Proteomes" id="UP000199203">
    <property type="component" value="Unassembled WGS sequence"/>
</dbReference>
<dbReference type="OrthoDB" id="952702at2"/>
<protein>
    <submittedName>
        <fullName evidence="9">Outer membrane transport energization protein ExbD</fullName>
    </submittedName>
</protein>
<evidence type="ECO:0000256" key="8">
    <source>
        <dbReference type="SAM" id="Phobius"/>
    </source>
</evidence>
<keyword evidence="10" id="KW-1185">Reference proteome</keyword>
<evidence type="ECO:0000256" key="2">
    <source>
        <dbReference type="ARBA" id="ARBA00005811"/>
    </source>
</evidence>
<dbReference type="PANTHER" id="PTHR30558">
    <property type="entry name" value="EXBD MEMBRANE COMPONENT OF PMF-DRIVEN MACROMOLECULE IMPORT SYSTEM"/>
    <property type="match status" value="1"/>
</dbReference>
<keyword evidence="7" id="KW-0813">Transport</keyword>
<evidence type="ECO:0000313" key="10">
    <source>
        <dbReference type="Proteomes" id="UP000199203"/>
    </source>
</evidence>
<dbReference type="RefSeq" id="WP_089873146.1">
    <property type="nucleotide sequence ID" value="NZ_FNBH01000002.1"/>
</dbReference>
<evidence type="ECO:0000313" key="9">
    <source>
        <dbReference type="EMBL" id="SDF63891.1"/>
    </source>
</evidence>
<organism evidence="9 10">
    <name type="scientific">Epilithonimonas hungarica</name>
    <dbReference type="NCBI Taxonomy" id="454006"/>
    <lineage>
        <taxon>Bacteria</taxon>
        <taxon>Pseudomonadati</taxon>
        <taxon>Bacteroidota</taxon>
        <taxon>Flavobacteriia</taxon>
        <taxon>Flavobacteriales</taxon>
        <taxon>Weeksellaceae</taxon>
        <taxon>Chryseobacterium group</taxon>
        <taxon>Epilithonimonas</taxon>
    </lineage>
</organism>
<evidence type="ECO:0000256" key="3">
    <source>
        <dbReference type="ARBA" id="ARBA00022475"/>
    </source>
</evidence>
<name>A0A1G7MQE5_9FLAO</name>
<dbReference type="GO" id="GO:0005886">
    <property type="term" value="C:plasma membrane"/>
    <property type="evidence" value="ECO:0007669"/>
    <property type="project" value="UniProtKB-SubCell"/>
</dbReference>
<comment type="similarity">
    <text evidence="2 7">Belongs to the ExbD/TolR family.</text>
</comment>
<gene>
    <name evidence="9" type="ORF">SAMN05421825_1794</name>
</gene>
<evidence type="ECO:0000256" key="4">
    <source>
        <dbReference type="ARBA" id="ARBA00022692"/>
    </source>
</evidence>
<sequence length="172" mass="19498">MAEVQVNDRSKGSKKNGRIGIKVDMTPMVDLGFLLITFFLFSTNFSKPNVMDLGLPAKGPHGPTDIDYRNSITFILGKDSKVYYYQDERKNLNDNSLKEVSFDRAQVAKTIESAKASAPKKENFTVIIKPADDSQYKTLVDMLDELAITRSERYGISEMNDKEKDLYQKKVL</sequence>
<keyword evidence="6 8" id="KW-0472">Membrane</keyword>
<dbReference type="PANTHER" id="PTHR30558:SF3">
    <property type="entry name" value="BIOPOLYMER TRANSPORT PROTEIN EXBD-RELATED"/>
    <property type="match status" value="1"/>
</dbReference>
<dbReference type="STRING" id="454006.SAMN05421825_1794"/>
<keyword evidence="7" id="KW-0653">Protein transport</keyword>
<dbReference type="GO" id="GO:0015031">
    <property type="term" value="P:protein transport"/>
    <property type="evidence" value="ECO:0007669"/>
    <property type="project" value="UniProtKB-KW"/>
</dbReference>
<proteinExistence type="inferred from homology"/>
<reference evidence="10" key="1">
    <citation type="submission" date="2016-10" db="EMBL/GenBank/DDBJ databases">
        <authorList>
            <person name="Varghese N."/>
            <person name="Submissions S."/>
        </authorList>
    </citation>
    <scope>NUCLEOTIDE SEQUENCE [LARGE SCALE GENOMIC DNA]</scope>
    <source>
        <strain evidence="10">DSM 19684</strain>
    </source>
</reference>
<dbReference type="EMBL" id="FNBH01000002">
    <property type="protein sequence ID" value="SDF63891.1"/>
    <property type="molecule type" value="Genomic_DNA"/>
</dbReference>
<dbReference type="InterPro" id="IPR003400">
    <property type="entry name" value="ExbD"/>
</dbReference>
<evidence type="ECO:0000256" key="6">
    <source>
        <dbReference type="ARBA" id="ARBA00023136"/>
    </source>
</evidence>
<comment type="subcellular location">
    <subcellularLocation>
        <location evidence="1">Cell membrane</location>
        <topology evidence="1">Single-pass membrane protein</topology>
    </subcellularLocation>
    <subcellularLocation>
        <location evidence="7">Cell membrane</location>
        <topology evidence="7">Single-pass type II membrane protein</topology>
    </subcellularLocation>
</comment>
<keyword evidence="4 7" id="KW-0812">Transmembrane</keyword>
<dbReference type="Pfam" id="PF02472">
    <property type="entry name" value="ExbD"/>
    <property type="match status" value="1"/>
</dbReference>
<accession>A0A1G7MQE5</accession>
<evidence type="ECO:0000256" key="1">
    <source>
        <dbReference type="ARBA" id="ARBA00004162"/>
    </source>
</evidence>
<keyword evidence="5 8" id="KW-1133">Transmembrane helix</keyword>
<dbReference type="GO" id="GO:0022857">
    <property type="term" value="F:transmembrane transporter activity"/>
    <property type="evidence" value="ECO:0007669"/>
    <property type="project" value="InterPro"/>
</dbReference>
<evidence type="ECO:0000256" key="7">
    <source>
        <dbReference type="RuleBase" id="RU003879"/>
    </source>
</evidence>
<keyword evidence="3" id="KW-1003">Cell membrane</keyword>
<feature type="transmembrane region" description="Helical" evidence="8">
    <location>
        <begin position="21"/>
        <end position="41"/>
    </location>
</feature>
<dbReference type="AlphaFoldDB" id="A0A1G7MQE5"/>